<evidence type="ECO:0000313" key="7">
    <source>
        <dbReference type="Proteomes" id="UP000242877"/>
    </source>
</evidence>
<dbReference type="Proteomes" id="UP000242877">
    <property type="component" value="Unassembled WGS sequence"/>
</dbReference>
<dbReference type="SMART" id="SM00239">
    <property type="entry name" value="C2"/>
    <property type="match status" value="1"/>
</dbReference>
<dbReference type="PROSITE" id="PS51258">
    <property type="entry name" value="MHD1"/>
    <property type="match status" value="1"/>
</dbReference>
<dbReference type="Pfam" id="PF00168">
    <property type="entry name" value="C2"/>
    <property type="match status" value="1"/>
</dbReference>
<feature type="region of interest" description="Disordered" evidence="1">
    <location>
        <begin position="514"/>
        <end position="537"/>
    </location>
</feature>
<dbReference type="PROSITE" id="PS50004">
    <property type="entry name" value="C2"/>
    <property type="match status" value="1"/>
</dbReference>
<dbReference type="InterPro" id="IPR014770">
    <property type="entry name" value="Munc13_1"/>
</dbReference>
<keyword evidence="2" id="KW-0472">Membrane</keyword>
<feature type="domain" description="MHD2" evidence="5">
    <location>
        <begin position="1256"/>
        <end position="1378"/>
    </location>
</feature>
<dbReference type="Gene3D" id="1.10.357.50">
    <property type="match status" value="1"/>
</dbReference>
<dbReference type="Pfam" id="PF06292">
    <property type="entry name" value="MUN"/>
    <property type="match status" value="2"/>
</dbReference>
<dbReference type="PANTHER" id="PTHR47263:SF1">
    <property type="entry name" value="C2 DOMAIN PROTEIN (AFU_ORTHOLOGUE AFUA_7G02350)"/>
    <property type="match status" value="1"/>
</dbReference>
<dbReference type="InterPro" id="IPR014772">
    <property type="entry name" value="Munc13_dom-2"/>
</dbReference>
<sequence>MSPPRLLLRSLPSPSAASAAALRPLVPRIALSHTQSRLASTKSIGLPYVDNDINGGYVNPPQEKRQFRDPHGDWWDKQDRRNFGEPVHEDNDILTVFSTEQYTHYKPPKAFFLFGCAVAVFTSACGVLAALAPEAPFAPRTWDDNLEKELGGSLTMTSRGPSSRHRQHTSLASTSSSSNRRSRPISVLARKKPVTGNDAYLYALRVAFLSYLLNPRHRRGASASVSNAGPLAPNKPQHTSTFNELMRDFSLARDSKSSTFPKGFISELEKRITKVLYGKEFRKEYQDAAVKRTFAAFFNALTEASFRKRMEKDRRVEDLVLIFFSNATKELSKGKAPDDTAWKLLVDRHVALFVRLISLTIADHDWIRDRPELVSKLSTLEKKLLHHDGDLADRRQSQIGGTAEPLQIDYDVSKMTMVQTVAKIFGLRNSMVQSDINKYKDVWTTKEAMQDLKKYQTHLSLSTKHTLSADEFENPEAFELWKKAETTALSQMMLSLVHSNPELAKSSSGGGALSILTDAAESPSPRNSMATADSDSLSSDMGSLSVSEHIYTFIPPDPRDYYRHVLGEVITYELKRLESEPDYSPQDINAAQLLSKHTSELLTELCLRWRVPVSSRITLFLDIFKEKFEAQEINLEALDAAFDFVNEPPSERNNRRNDMITCSFIEDRDKWLATDQLLMARILSALHDTLLRQLYETFMHCYEKGKHPLGPVLSLIERRIREDPYFVVDEAAEKTFQEALETGLLEKAKAAYDEILAAEIPSDSSQWEFYHVTQFGEKVLKLCDRIQKRYRRNPVIMGVNPSKILFSTVLPQYAGDAYSIIQSIMETARKNNAQVDIEDGFSLYNELKQTRSAFKAALPDRDFPFNIEETLEEFVWRWIKITDEKVIGWVEQAVKVDDFRLPKGVNELSDKDRSTSSVKDVFRSMSQVVQQVVDLEWEDQVANAKFMTAISKSVGNGLARYCEILEASFAREMDRPTPEQEAASTQTRQEKWVQMAKDALKEKEKIEPFSFFPESFVKLNNIMYALHNLDLLERTVDADRCAEILRQYAAAWIRKQKKATSYVFTIKIVEAEDLKACDLNGLSDPYVVLADEYQRRLLKTRVVSNSLNPRWDDSVDITTTGPLNVFATVWDWDAVGDHDFVGRTSLKLDPSFFQDLGPQEYWLDLDTQGRILIRVNMEGERDDIQFYFAKAFRTLKRTQRDMTRRITDKLSTYIETTLSRRALKQLQPTKLSVTVSNYFSRNKAVNQPRPSNEDVEAALAPLFDYFNENFRIMQETLTQEAMIQVMTRVWKEVLSTIESLMVPPLSDKPSNQQPLSVLDVDVISAWLQMLLGFFNAADEETGECLGVPMDILKSPKYHEIQNLIFFYFQSTEELVRLSERMASAISQKQSYRNTMPNLSAAGSGLRAPLNNGLPTRGKSIMLSRNLGTMRKAKEERWKEAQAEPNDDMILRILRMRPEAAAYLRERSRQKARLVVTTTANMFIKHSLMSSVSAGR</sequence>
<keyword evidence="2" id="KW-1133">Transmembrane helix</keyword>
<feature type="domain" description="C2" evidence="3">
    <location>
        <begin position="1045"/>
        <end position="1163"/>
    </location>
</feature>
<feature type="transmembrane region" description="Helical" evidence="2">
    <location>
        <begin position="110"/>
        <end position="131"/>
    </location>
</feature>
<evidence type="ECO:0000313" key="6">
    <source>
        <dbReference type="EMBL" id="KZZ87963.1"/>
    </source>
</evidence>
<protein>
    <submittedName>
        <fullName evidence="6">C2 domain containing protein</fullName>
    </submittedName>
</protein>
<dbReference type="CDD" id="cd04043">
    <property type="entry name" value="C2_Munc13_fungal"/>
    <property type="match status" value="1"/>
</dbReference>
<proteinExistence type="predicted"/>
<dbReference type="InterPro" id="IPR008699">
    <property type="entry name" value="NDUFB8"/>
</dbReference>
<evidence type="ECO:0000259" key="4">
    <source>
        <dbReference type="PROSITE" id="PS51258"/>
    </source>
</evidence>
<evidence type="ECO:0000256" key="1">
    <source>
        <dbReference type="SAM" id="MobiDB-lite"/>
    </source>
</evidence>
<evidence type="ECO:0000259" key="3">
    <source>
        <dbReference type="PROSITE" id="PS50004"/>
    </source>
</evidence>
<feature type="domain" description="MHD1" evidence="4">
    <location>
        <begin position="841"/>
        <end position="965"/>
    </location>
</feature>
<evidence type="ECO:0000259" key="5">
    <source>
        <dbReference type="PROSITE" id="PS51259"/>
    </source>
</evidence>
<dbReference type="Pfam" id="PF05821">
    <property type="entry name" value="NDUF_B8"/>
    <property type="match status" value="1"/>
</dbReference>
<name>A0A162I305_9EURO</name>
<reference evidence="6 7" key="1">
    <citation type="journal article" date="2016" name="Genome Biol. Evol.">
        <title>Divergent and convergent evolution of fungal pathogenicity.</title>
        <authorList>
            <person name="Shang Y."/>
            <person name="Xiao G."/>
            <person name="Zheng P."/>
            <person name="Cen K."/>
            <person name="Zhan S."/>
            <person name="Wang C."/>
        </authorList>
    </citation>
    <scope>NUCLEOTIDE SEQUENCE [LARGE SCALE GENOMIC DNA]</scope>
    <source>
        <strain evidence="6 7">ARSEF 7405</strain>
    </source>
</reference>
<dbReference type="EMBL" id="AZGZ01000029">
    <property type="protein sequence ID" value="KZZ87963.1"/>
    <property type="molecule type" value="Genomic_DNA"/>
</dbReference>
<keyword evidence="7" id="KW-1185">Reference proteome</keyword>
<dbReference type="PANTHER" id="PTHR47263">
    <property type="entry name" value="ADENYLATE CYCLASE ACTIVATION PROTEIN GIT1"/>
    <property type="match status" value="1"/>
</dbReference>
<organism evidence="6 7">
    <name type="scientific">Ascosphaera apis ARSEF 7405</name>
    <dbReference type="NCBI Taxonomy" id="392613"/>
    <lineage>
        <taxon>Eukaryota</taxon>
        <taxon>Fungi</taxon>
        <taxon>Dikarya</taxon>
        <taxon>Ascomycota</taxon>
        <taxon>Pezizomycotina</taxon>
        <taxon>Eurotiomycetes</taxon>
        <taxon>Eurotiomycetidae</taxon>
        <taxon>Onygenales</taxon>
        <taxon>Ascosphaeraceae</taxon>
        <taxon>Ascosphaera</taxon>
    </lineage>
</organism>
<feature type="region of interest" description="Disordered" evidence="1">
    <location>
        <begin position="151"/>
        <end position="188"/>
    </location>
</feature>
<feature type="compositionally biased region" description="Low complexity" evidence="1">
    <location>
        <begin position="170"/>
        <end position="179"/>
    </location>
</feature>
<dbReference type="InterPro" id="IPR010439">
    <property type="entry name" value="MUN_dom"/>
</dbReference>
<evidence type="ECO:0000256" key="2">
    <source>
        <dbReference type="SAM" id="Phobius"/>
    </source>
</evidence>
<dbReference type="InterPro" id="IPR035892">
    <property type="entry name" value="C2_domain_sf"/>
</dbReference>
<comment type="caution">
    <text evidence="6">The sequence shown here is derived from an EMBL/GenBank/DDBJ whole genome shotgun (WGS) entry which is preliminary data.</text>
</comment>
<dbReference type="Gene3D" id="2.60.40.150">
    <property type="entry name" value="C2 domain"/>
    <property type="match status" value="1"/>
</dbReference>
<dbReference type="GO" id="GO:0005739">
    <property type="term" value="C:mitochondrion"/>
    <property type="evidence" value="ECO:0007669"/>
    <property type="project" value="InterPro"/>
</dbReference>
<dbReference type="PROSITE" id="PS51259">
    <property type="entry name" value="MHD2"/>
    <property type="match status" value="1"/>
</dbReference>
<dbReference type="VEuPathDB" id="FungiDB:AAP_05229"/>
<dbReference type="OrthoDB" id="4203278at2759"/>
<gene>
    <name evidence="6" type="ORF">AAP_05229</name>
</gene>
<keyword evidence="2" id="KW-0812">Transmembrane</keyword>
<dbReference type="InterPro" id="IPR000008">
    <property type="entry name" value="C2_dom"/>
</dbReference>
<dbReference type="SUPFAM" id="SSF49562">
    <property type="entry name" value="C2 domain (Calcium/lipid-binding domain, CaLB)"/>
    <property type="match status" value="1"/>
</dbReference>
<dbReference type="Gene3D" id="1.20.58.1100">
    <property type="match status" value="1"/>
</dbReference>
<dbReference type="InterPro" id="IPR052811">
    <property type="entry name" value="Glucose_resp_signaling"/>
</dbReference>
<accession>A0A162I305</accession>